<evidence type="ECO:0000256" key="1">
    <source>
        <dbReference type="SAM" id="MobiDB-lite"/>
    </source>
</evidence>
<name>A0AAD4IHK0_9PLEO</name>
<dbReference type="EMBL" id="JAANER010000002">
    <property type="protein sequence ID" value="KAG9194536.1"/>
    <property type="molecule type" value="Genomic_DNA"/>
</dbReference>
<evidence type="ECO:0000313" key="2">
    <source>
        <dbReference type="EMBL" id="KAG9194536.1"/>
    </source>
</evidence>
<keyword evidence="3" id="KW-1185">Reference proteome</keyword>
<feature type="region of interest" description="Disordered" evidence="1">
    <location>
        <begin position="155"/>
        <end position="174"/>
    </location>
</feature>
<protein>
    <submittedName>
        <fullName evidence="2">Uncharacterized protein</fullName>
    </submittedName>
</protein>
<proteinExistence type="predicted"/>
<comment type="caution">
    <text evidence="2">The sequence shown here is derived from an EMBL/GenBank/DDBJ whole genome shotgun (WGS) entry which is preliminary data.</text>
</comment>
<sequence>MDIKARYSLAEFNDYAPAKNSLGFALLSHASFCTLKKSFTDENGERQRRRMVHVDLFRFIAAHESETREIALTYEKILIEIVINYIFFAGRELIHVKNEHRANMLADFAKACSTCLERREQEQDEELCKREDIEQNEEDQTRFRRNILDKSSKHRVSGIKTESSDDSSRIKLSF</sequence>
<feature type="compositionally biased region" description="Basic and acidic residues" evidence="1">
    <location>
        <begin position="162"/>
        <end position="174"/>
    </location>
</feature>
<organism evidence="2 3">
    <name type="scientific">Alternaria panax</name>
    <dbReference type="NCBI Taxonomy" id="48097"/>
    <lineage>
        <taxon>Eukaryota</taxon>
        <taxon>Fungi</taxon>
        <taxon>Dikarya</taxon>
        <taxon>Ascomycota</taxon>
        <taxon>Pezizomycotina</taxon>
        <taxon>Dothideomycetes</taxon>
        <taxon>Pleosporomycetidae</taxon>
        <taxon>Pleosporales</taxon>
        <taxon>Pleosporineae</taxon>
        <taxon>Pleosporaceae</taxon>
        <taxon>Alternaria</taxon>
        <taxon>Alternaria sect. Panax</taxon>
    </lineage>
</organism>
<dbReference type="AlphaFoldDB" id="A0AAD4IHK0"/>
<evidence type="ECO:0000313" key="3">
    <source>
        <dbReference type="Proteomes" id="UP001199106"/>
    </source>
</evidence>
<reference evidence="2" key="1">
    <citation type="submission" date="2021-07" db="EMBL/GenBank/DDBJ databases">
        <title>Genome Resource of American Ginseng Black Spot Pathogen Alternaria panax.</title>
        <authorList>
            <person name="Qiu C."/>
            <person name="Wang W."/>
            <person name="Liu Z."/>
        </authorList>
    </citation>
    <scope>NUCLEOTIDE SEQUENCE</scope>
    <source>
        <strain evidence="2">BNCC115425</strain>
    </source>
</reference>
<dbReference type="Proteomes" id="UP001199106">
    <property type="component" value="Unassembled WGS sequence"/>
</dbReference>
<accession>A0AAD4IHK0</accession>
<gene>
    <name evidence="2" type="ORF">G6011_04571</name>
</gene>